<sequence length="31" mass="3658">MASSSTELCTDHEDDLAKDKERHDNYIQNQY</sequence>
<reference evidence="2" key="1">
    <citation type="submission" date="2021-02" db="EMBL/GenBank/DDBJ databases">
        <authorList>
            <person name="Nowell W R."/>
        </authorList>
    </citation>
    <scope>NUCLEOTIDE SEQUENCE</scope>
</reference>
<protein>
    <submittedName>
        <fullName evidence="2">Uncharacterized protein</fullName>
    </submittedName>
</protein>
<dbReference type="EMBL" id="CAJOBE010063017">
    <property type="protein sequence ID" value="CAF4392154.1"/>
    <property type="molecule type" value="Genomic_DNA"/>
</dbReference>
<organism evidence="2 3">
    <name type="scientific">Rotaria sordida</name>
    <dbReference type="NCBI Taxonomy" id="392033"/>
    <lineage>
        <taxon>Eukaryota</taxon>
        <taxon>Metazoa</taxon>
        <taxon>Spiralia</taxon>
        <taxon>Gnathifera</taxon>
        <taxon>Rotifera</taxon>
        <taxon>Eurotatoria</taxon>
        <taxon>Bdelloidea</taxon>
        <taxon>Philodinida</taxon>
        <taxon>Philodinidae</taxon>
        <taxon>Rotaria</taxon>
    </lineage>
</organism>
<proteinExistence type="predicted"/>
<evidence type="ECO:0000313" key="3">
    <source>
        <dbReference type="Proteomes" id="UP000663874"/>
    </source>
</evidence>
<comment type="caution">
    <text evidence="2">The sequence shown here is derived from an EMBL/GenBank/DDBJ whole genome shotgun (WGS) entry which is preliminary data.</text>
</comment>
<evidence type="ECO:0000256" key="1">
    <source>
        <dbReference type="SAM" id="MobiDB-lite"/>
    </source>
</evidence>
<feature type="non-terminal residue" evidence="2">
    <location>
        <position position="31"/>
    </location>
</feature>
<gene>
    <name evidence="2" type="ORF">FNK824_LOCUS43659</name>
</gene>
<dbReference type="AlphaFoldDB" id="A0A820NIK3"/>
<accession>A0A820NIK3</accession>
<evidence type="ECO:0000313" key="2">
    <source>
        <dbReference type="EMBL" id="CAF4392154.1"/>
    </source>
</evidence>
<name>A0A820NIK3_9BILA</name>
<feature type="compositionally biased region" description="Basic and acidic residues" evidence="1">
    <location>
        <begin position="9"/>
        <end position="25"/>
    </location>
</feature>
<feature type="region of interest" description="Disordered" evidence="1">
    <location>
        <begin position="1"/>
        <end position="31"/>
    </location>
</feature>
<dbReference type="Proteomes" id="UP000663874">
    <property type="component" value="Unassembled WGS sequence"/>
</dbReference>